<dbReference type="RefSeq" id="WP_202956010.1">
    <property type="nucleotide sequence ID" value="NZ_JAPCID010000033.1"/>
</dbReference>
<reference evidence="2" key="1">
    <citation type="submission" date="2022-10" db="EMBL/GenBank/DDBJ databases">
        <title>The WGS of Solirubrobacter sp. CPCC 204708.</title>
        <authorList>
            <person name="Jiang Z."/>
        </authorList>
    </citation>
    <scope>NUCLEOTIDE SEQUENCE</scope>
    <source>
        <strain evidence="2">CPCC 204708</strain>
    </source>
</reference>
<evidence type="ECO:0000313" key="2">
    <source>
        <dbReference type="EMBL" id="MDA0140073.1"/>
    </source>
</evidence>
<name>A0ABT4RND8_9ACTN</name>
<organism evidence="2 3">
    <name type="scientific">Solirubrobacter deserti</name>
    <dbReference type="NCBI Taxonomy" id="2282478"/>
    <lineage>
        <taxon>Bacteria</taxon>
        <taxon>Bacillati</taxon>
        <taxon>Actinomycetota</taxon>
        <taxon>Thermoleophilia</taxon>
        <taxon>Solirubrobacterales</taxon>
        <taxon>Solirubrobacteraceae</taxon>
        <taxon>Solirubrobacter</taxon>
    </lineage>
</organism>
<accession>A0ABT4RND8</accession>
<dbReference type="EMBL" id="JAPCID010000033">
    <property type="protein sequence ID" value="MDA0140073.1"/>
    <property type="molecule type" value="Genomic_DNA"/>
</dbReference>
<evidence type="ECO:0000313" key="3">
    <source>
        <dbReference type="Proteomes" id="UP001147700"/>
    </source>
</evidence>
<protein>
    <recommendedName>
        <fullName evidence="4">DUF1440 domain-containing protein</fullName>
    </recommendedName>
</protein>
<evidence type="ECO:0000256" key="1">
    <source>
        <dbReference type="SAM" id="MobiDB-lite"/>
    </source>
</evidence>
<proteinExistence type="predicted"/>
<keyword evidence="3" id="KW-1185">Reference proteome</keyword>
<evidence type="ECO:0008006" key="4">
    <source>
        <dbReference type="Google" id="ProtNLM"/>
    </source>
</evidence>
<gene>
    <name evidence="2" type="ORF">OJ962_21395</name>
</gene>
<dbReference type="Proteomes" id="UP001147700">
    <property type="component" value="Unassembled WGS sequence"/>
</dbReference>
<comment type="caution">
    <text evidence="2">The sequence shown here is derived from an EMBL/GenBank/DDBJ whole genome shotgun (WGS) entry which is preliminary data.</text>
</comment>
<sequence length="176" mass="18439">MAVDRTRTLRGALAGAAAAAVWAAQQPLDQRVFDCKYDDVELLGRFVTSGRAAYPIGLAMHLANGALFGAAYANAARGLPVPGPLRGPLAGLAEHLATWPGTAALNRVHPAGEEFPQLWGSGRAFAQATWRHLLFGAVLGELERRLNPPEGEPQPIDPAAAASNGHGSAEYVVSLN</sequence>
<feature type="region of interest" description="Disordered" evidence="1">
    <location>
        <begin position="145"/>
        <end position="165"/>
    </location>
</feature>